<reference evidence="1 2" key="1">
    <citation type="journal article" date="2021" name="Commun. Biol.">
        <title>The genome of Shorea leprosula (Dipterocarpaceae) highlights the ecological relevance of drought in aseasonal tropical rainforests.</title>
        <authorList>
            <person name="Ng K.K.S."/>
            <person name="Kobayashi M.J."/>
            <person name="Fawcett J.A."/>
            <person name="Hatakeyama M."/>
            <person name="Paape T."/>
            <person name="Ng C.H."/>
            <person name="Ang C.C."/>
            <person name="Tnah L.H."/>
            <person name="Lee C.T."/>
            <person name="Nishiyama T."/>
            <person name="Sese J."/>
            <person name="O'Brien M.J."/>
            <person name="Copetti D."/>
            <person name="Mohd Noor M.I."/>
            <person name="Ong R.C."/>
            <person name="Putra M."/>
            <person name="Sireger I.Z."/>
            <person name="Indrioko S."/>
            <person name="Kosugi Y."/>
            <person name="Izuno A."/>
            <person name="Isagi Y."/>
            <person name="Lee S.L."/>
            <person name="Shimizu K.K."/>
        </authorList>
    </citation>
    <scope>NUCLEOTIDE SEQUENCE [LARGE SCALE GENOMIC DNA]</scope>
    <source>
        <strain evidence="1">214</strain>
    </source>
</reference>
<gene>
    <name evidence="1" type="ORF">SLEP1_g21112</name>
</gene>
<accession>A0AAV5JFG0</accession>
<keyword evidence="2" id="KW-1185">Reference proteome</keyword>
<organism evidence="1 2">
    <name type="scientific">Rubroshorea leprosula</name>
    <dbReference type="NCBI Taxonomy" id="152421"/>
    <lineage>
        <taxon>Eukaryota</taxon>
        <taxon>Viridiplantae</taxon>
        <taxon>Streptophyta</taxon>
        <taxon>Embryophyta</taxon>
        <taxon>Tracheophyta</taxon>
        <taxon>Spermatophyta</taxon>
        <taxon>Magnoliopsida</taxon>
        <taxon>eudicotyledons</taxon>
        <taxon>Gunneridae</taxon>
        <taxon>Pentapetalae</taxon>
        <taxon>rosids</taxon>
        <taxon>malvids</taxon>
        <taxon>Malvales</taxon>
        <taxon>Dipterocarpaceae</taxon>
        <taxon>Rubroshorea</taxon>
    </lineage>
</organism>
<dbReference type="EMBL" id="BPVZ01000031">
    <property type="protein sequence ID" value="GKV09641.1"/>
    <property type="molecule type" value="Genomic_DNA"/>
</dbReference>
<proteinExistence type="predicted"/>
<name>A0AAV5JFG0_9ROSI</name>
<comment type="caution">
    <text evidence="1">The sequence shown here is derived from an EMBL/GenBank/DDBJ whole genome shotgun (WGS) entry which is preliminary data.</text>
</comment>
<evidence type="ECO:0000313" key="1">
    <source>
        <dbReference type="EMBL" id="GKV09641.1"/>
    </source>
</evidence>
<dbReference type="AlphaFoldDB" id="A0AAV5JFG0"/>
<evidence type="ECO:0000313" key="2">
    <source>
        <dbReference type="Proteomes" id="UP001054252"/>
    </source>
</evidence>
<sequence>MLELPCFPAAQVCWNRPVLPPPMTLPGDPRLFLADLGRCSLIFQIWPLSEWISAAMSWRFRAILSRVD</sequence>
<dbReference type="Proteomes" id="UP001054252">
    <property type="component" value="Unassembled WGS sequence"/>
</dbReference>
<protein>
    <submittedName>
        <fullName evidence="1">Uncharacterized protein</fullName>
    </submittedName>
</protein>